<evidence type="ECO:0000256" key="7">
    <source>
        <dbReference type="ARBA" id="ARBA00022989"/>
    </source>
</evidence>
<evidence type="ECO:0000256" key="3">
    <source>
        <dbReference type="ARBA" id="ARBA00022448"/>
    </source>
</evidence>
<dbReference type="InterPro" id="IPR035906">
    <property type="entry name" value="MetI-like_sf"/>
</dbReference>
<evidence type="ECO:0000256" key="8">
    <source>
        <dbReference type="ARBA" id="ARBA00023136"/>
    </source>
</evidence>
<evidence type="ECO:0000256" key="5">
    <source>
        <dbReference type="ARBA" id="ARBA00022597"/>
    </source>
</evidence>
<protein>
    <submittedName>
        <fullName evidence="11">ABC transporter permease subunit</fullName>
    </submittedName>
</protein>
<dbReference type="GO" id="GO:1990060">
    <property type="term" value="C:maltose transport complex"/>
    <property type="evidence" value="ECO:0007669"/>
    <property type="project" value="TreeGrafter"/>
</dbReference>
<gene>
    <name evidence="11" type="ORF">HYG85_12205</name>
</gene>
<feature type="transmembrane region" description="Helical" evidence="9">
    <location>
        <begin position="596"/>
        <end position="615"/>
    </location>
</feature>
<keyword evidence="5" id="KW-0762">Sugar transport</keyword>
<dbReference type="AlphaFoldDB" id="A0A8J8MB09"/>
<dbReference type="PROSITE" id="PS50928">
    <property type="entry name" value="ABC_TM1"/>
    <property type="match status" value="1"/>
</dbReference>
<evidence type="ECO:0000259" key="10">
    <source>
        <dbReference type="PROSITE" id="PS50928"/>
    </source>
</evidence>
<keyword evidence="8 9" id="KW-0472">Membrane</keyword>
<proteinExistence type="inferred from homology"/>
<dbReference type="InterPro" id="IPR000515">
    <property type="entry name" value="MetI-like"/>
</dbReference>
<dbReference type="EMBL" id="CP058561">
    <property type="protein sequence ID" value="QUH29627.1"/>
    <property type="molecule type" value="Genomic_DNA"/>
</dbReference>
<keyword evidence="3 9" id="KW-0813">Transport</keyword>
<evidence type="ECO:0000256" key="9">
    <source>
        <dbReference type="RuleBase" id="RU363032"/>
    </source>
</evidence>
<evidence type="ECO:0000256" key="6">
    <source>
        <dbReference type="ARBA" id="ARBA00022692"/>
    </source>
</evidence>
<feature type="transmembrane region" description="Helical" evidence="9">
    <location>
        <begin position="443"/>
        <end position="461"/>
    </location>
</feature>
<dbReference type="RefSeq" id="WP_212693646.1">
    <property type="nucleotide sequence ID" value="NZ_CP058561.1"/>
</dbReference>
<dbReference type="Pfam" id="PF00528">
    <property type="entry name" value="BPD_transp_1"/>
    <property type="match status" value="1"/>
</dbReference>
<evidence type="ECO:0000256" key="4">
    <source>
        <dbReference type="ARBA" id="ARBA00022475"/>
    </source>
</evidence>
<evidence type="ECO:0000313" key="11">
    <source>
        <dbReference type="EMBL" id="QUH29627.1"/>
    </source>
</evidence>
<comment type="similarity">
    <text evidence="2">Belongs to the binding-protein-dependent transport system permease family. MalFG subfamily.</text>
</comment>
<dbReference type="Proteomes" id="UP000677305">
    <property type="component" value="Chromosome"/>
</dbReference>
<evidence type="ECO:0000256" key="2">
    <source>
        <dbReference type="ARBA" id="ARBA00009047"/>
    </source>
</evidence>
<accession>A0A8J8MB09</accession>
<feature type="transmembrane region" description="Helical" evidence="9">
    <location>
        <begin position="663"/>
        <end position="683"/>
    </location>
</feature>
<comment type="subcellular location">
    <subcellularLocation>
        <location evidence="1 9">Cell membrane</location>
        <topology evidence="1 9">Multi-pass membrane protein</topology>
    </subcellularLocation>
</comment>
<feature type="transmembrane region" description="Helical" evidence="9">
    <location>
        <begin position="296"/>
        <end position="319"/>
    </location>
</feature>
<feature type="transmembrane region" description="Helical" evidence="9">
    <location>
        <begin position="398"/>
        <end position="422"/>
    </location>
</feature>
<name>A0A8J8MB09_9FIRM</name>
<evidence type="ECO:0000313" key="12">
    <source>
        <dbReference type="Proteomes" id="UP000677305"/>
    </source>
</evidence>
<dbReference type="SUPFAM" id="SSF161098">
    <property type="entry name" value="MetI-like"/>
    <property type="match status" value="1"/>
</dbReference>
<dbReference type="CDD" id="cd06261">
    <property type="entry name" value="TM_PBP2"/>
    <property type="match status" value="1"/>
</dbReference>
<evidence type="ECO:0000256" key="1">
    <source>
        <dbReference type="ARBA" id="ARBA00004651"/>
    </source>
</evidence>
<dbReference type="GO" id="GO:0042956">
    <property type="term" value="P:maltodextrin transmembrane transport"/>
    <property type="evidence" value="ECO:0007669"/>
    <property type="project" value="TreeGrafter"/>
</dbReference>
<feature type="transmembrane region" description="Helical" evidence="9">
    <location>
        <begin position="500"/>
        <end position="520"/>
    </location>
</feature>
<keyword evidence="4" id="KW-1003">Cell membrane</keyword>
<dbReference type="Gene3D" id="1.10.3720.10">
    <property type="entry name" value="MetI-like"/>
    <property type="match status" value="1"/>
</dbReference>
<feature type="transmembrane region" description="Helical" evidence="9">
    <location>
        <begin position="467"/>
        <end position="488"/>
    </location>
</feature>
<organism evidence="11 12">
    <name type="scientific">Vallitalea guaymasensis</name>
    <dbReference type="NCBI Taxonomy" id="1185412"/>
    <lineage>
        <taxon>Bacteria</taxon>
        <taxon>Bacillati</taxon>
        <taxon>Bacillota</taxon>
        <taxon>Clostridia</taxon>
        <taxon>Lachnospirales</taxon>
        <taxon>Vallitaleaceae</taxon>
        <taxon>Vallitalea</taxon>
    </lineage>
</organism>
<keyword evidence="12" id="KW-1185">Reference proteome</keyword>
<dbReference type="GO" id="GO:0015423">
    <property type="term" value="F:ABC-type maltose transporter activity"/>
    <property type="evidence" value="ECO:0007669"/>
    <property type="project" value="TreeGrafter"/>
</dbReference>
<feature type="domain" description="ABC transmembrane type-1" evidence="10">
    <location>
        <begin position="461"/>
        <end position="682"/>
    </location>
</feature>
<feature type="transmembrane region" description="Helical" evidence="9">
    <location>
        <begin position="549"/>
        <end position="575"/>
    </location>
</feature>
<dbReference type="PANTHER" id="PTHR47314">
    <property type="entry name" value="MALTOSE/MALTODEXTRIN TRANSPORT SYSTEM PERMEASE PROTEIN MALF"/>
    <property type="match status" value="1"/>
</dbReference>
<keyword evidence="6 9" id="KW-0812">Transmembrane</keyword>
<keyword evidence="7 9" id="KW-1133">Transmembrane helix</keyword>
<dbReference type="PANTHER" id="PTHR47314:SF1">
    <property type="entry name" value="MALTOSE_MALTODEXTRIN TRANSPORT SYSTEM PERMEASE PROTEIN MALF"/>
    <property type="match status" value="1"/>
</dbReference>
<dbReference type="KEGG" id="vgu:HYG85_12205"/>
<reference evidence="11 12" key="1">
    <citation type="submission" date="2020-07" db="EMBL/GenBank/DDBJ databases">
        <title>Vallitalea guaymasensis genome.</title>
        <authorList>
            <person name="Postec A."/>
        </authorList>
    </citation>
    <scope>NUCLEOTIDE SEQUENCE [LARGE SCALE GENOMIC DNA]</scope>
    <source>
        <strain evidence="11 12">Ra1766G1</strain>
    </source>
</reference>
<sequence>MKRVNEFLYDDIGNAYERKNLYLKEIATLYNEYDETKDKSLLKKISKLKQNKKQHPYVIELDKYIEKEKIFNKELKGKERKYIDNLPKNLSHKMKRLKINLFLSEQRKDFYKDYVDISYEANYKYEKSLIEIDQLPSIIEHLEINEDELKKAKLSKKNINPSEQSKSKAELKAYITEQKKILDNNIEKLKTKRKHRQISKKALNEGIKELKIQSKENINVKSYEIPLKNAKELIKNKKFEINNNSKRKRMVLNANISDLRRKMPTEVENNVPYKGFLTFLLPGVGQLLNKQYIKGMLFFIISLFIYAVAIPYALGFGNYQGNGIAGLVSLAQGGRKIDKSLIFMIEGIIAIFMIVIGIILMYVSFKDVHHVEKDKIKGIRPKNWFETKTSISEDGFPYIASLPALLVTIFIVLVPITTAILLSFTGMDPKHQSKFTWIGLSNYKLIALGEGIAGSAFWLILGWTLVWTAVATTLAILIGFFLAILVNNERIKGKVIFRSIYLLPWAVPAFITIMFFSIMFSPNGAITEIISSIFGRQIVVKNDPNLSRIALILMQAWLGSSYIFLLSTGVLQAIPGDLYEAARIDGATAWQKLKRITLPIVLFQTAPLLVGQYTFNFNNFSIIYLFNSGGPFNPSKYGNLAGTTDLLISYIFKLTTENQYQSIGAAITVVISLGLMLFAFIGFKNSKAFKEEKL</sequence>
<feature type="transmembrane region" description="Helical" evidence="9">
    <location>
        <begin position="340"/>
        <end position="365"/>
    </location>
</feature>